<dbReference type="Proteomes" id="UP000187429">
    <property type="component" value="Unassembled WGS sequence"/>
</dbReference>
<dbReference type="EMBL" id="LSSM01002013">
    <property type="protein sequence ID" value="OMJ23496.1"/>
    <property type="molecule type" value="Genomic_DNA"/>
</dbReference>
<dbReference type="AlphaFoldDB" id="A0A1R1YA17"/>
<evidence type="ECO:0000313" key="2">
    <source>
        <dbReference type="Proteomes" id="UP000187429"/>
    </source>
</evidence>
<reference evidence="2" key="1">
    <citation type="submission" date="2017-01" db="EMBL/GenBank/DDBJ databases">
        <authorList>
            <person name="Wang Y."/>
            <person name="White M."/>
            <person name="Kvist S."/>
            <person name="Moncalvo J.-M."/>
        </authorList>
    </citation>
    <scope>NUCLEOTIDE SEQUENCE [LARGE SCALE GENOMIC DNA]</scope>
    <source>
        <strain evidence="2">ID-206-W2</strain>
    </source>
</reference>
<sequence length="77" mass="8818">MFRSKLSSSPPVFFCFLMLKNIRDVANMGSKFTINSLVIHFATPNLFLSQEKSDTIIIPEATMGYYLHNKLSYSSDY</sequence>
<organism evidence="1 2">
    <name type="scientific">Smittium culicis</name>
    <dbReference type="NCBI Taxonomy" id="133412"/>
    <lineage>
        <taxon>Eukaryota</taxon>
        <taxon>Fungi</taxon>
        <taxon>Fungi incertae sedis</taxon>
        <taxon>Zoopagomycota</taxon>
        <taxon>Kickxellomycotina</taxon>
        <taxon>Harpellomycetes</taxon>
        <taxon>Harpellales</taxon>
        <taxon>Legeriomycetaceae</taxon>
        <taxon>Smittium</taxon>
    </lineage>
</organism>
<comment type="caution">
    <text evidence="1">The sequence shown here is derived from an EMBL/GenBank/DDBJ whole genome shotgun (WGS) entry which is preliminary data.</text>
</comment>
<keyword evidence="2" id="KW-1185">Reference proteome</keyword>
<protein>
    <submittedName>
        <fullName evidence="1">Uncharacterized protein</fullName>
    </submittedName>
</protein>
<evidence type="ECO:0000313" key="1">
    <source>
        <dbReference type="EMBL" id="OMJ23496.1"/>
    </source>
</evidence>
<name>A0A1R1YA17_9FUNG</name>
<gene>
    <name evidence="1" type="ORF">AYI69_g4954</name>
</gene>
<accession>A0A1R1YA17</accession>
<proteinExistence type="predicted"/>